<evidence type="ECO:0000313" key="2">
    <source>
        <dbReference type="EMBL" id="KYM92907.1"/>
    </source>
</evidence>
<name>A0A195BWE6_9HYME</name>
<dbReference type="Proteomes" id="UP000078540">
    <property type="component" value="Unassembled WGS sequence"/>
</dbReference>
<feature type="compositionally biased region" description="Polar residues" evidence="1">
    <location>
        <begin position="210"/>
        <end position="219"/>
    </location>
</feature>
<sequence>MFVIRNSRKSPHFHLEQEFSTWEHFDETLLFVPSHRKARCEMCWPGVKADQRERDENRRENRIKKANTVAKPYKDGYIPIVNSRRRSTRRRGERRDGKHIRKIHIIKASQSGQARSNLARDYYITINCKCHANARLFCDVGEQERGRVRNKGVDRNAQVGQIQVGAGGQGRLLSHISHPTRKQEQASTGRLPTSPSSEIQDPSRERAAGTSHSQDTGTTVADLVWPPGGEGRTPPTTRYSASQQVSIHEVRHRPVFVSSLLRARSLLDPPF</sequence>
<accession>A0A195BWE6</accession>
<evidence type="ECO:0000313" key="3">
    <source>
        <dbReference type="Proteomes" id="UP000078540"/>
    </source>
</evidence>
<proteinExistence type="predicted"/>
<keyword evidence="3" id="KW-1185">Reference proteome</keyword>
<dbReference type="AlphaFoldDB" id="A0A195BWE6"/>
<evidence type="ECO:0000256" key="1">
    <source>
        <dbReference type="SAM" id="MobiDB-lite"/>
    </source>
</evidence>
<feature type="compositionally biased region" description="Polar residues" evidence="1">
    <location>
        <begin position="185"/>
        <end position="200"/>
    </location>
</feature>
<dbReference type="EMBL" id="KQ976396">
    <property type="protein sequence ID" value="KYM92907.1"/>
    <property type="molecule type" value="Genomic_DNA"/>
</dbReference>
<gene>
    <name evidence="2" type="ORF">ALC53_00445</name>
</gene>
<protein>
    <submittedName>
        <fullName evidence="2">Uncharacterized protein</fullName>
    </submittedName>
</protein>
<reference evidence="2 3" key="1">
    <citation type="submission" date="2015-09" db="EMBL/GenBank/DDBJ databases">
        <title>Atta colombica WGS genome.</title>
        <authorList>
            <person name="Nygaard S."/>
            <person name="Hu H."/>
            <person name="Boomsma J."/>
            <person name="Zhang G."/>
        </authorList>
    </citation>
    <scope>NUCLEOTIDE SEQUENCE [LARGE SCALE GENOMIC DNA]</scope>
    <source>
        <strain evidence="2">Treedump-2</strain>
        <tissue evidence="2">Whole body</tissue>
    </source>
</reference>
<organism evidence="2 3">
    <name type="scientific">Atta colombica</name>
    <dbReference type="NCBI Taxonomy" id="520822"/>
    <lineage>
        <taxon>Eukaryota</taxon>
        <taxon>Metazoa</taxon>
        <taxon>Ecdysozoa</taxon>
        <taxon>Arthropoda</taxon>
        <taxon>Hexapoda</taxon>
        <taxon>Insecta</taxon>
        <taxon>Pterygota</taxon>
        <taxon>Neoptera</taxon>
        <taxon>Endopterygota</taxon>
        <taxon>Hymenoptera</taxon>
        <taxon>Apocrita</taxon>
        <taxon>Aculeata</taxon>
        <taxon>Formicoidea</taxon>
        <taxon>Formicidae</taxon>
        <taxon>Myrmicinae</taxon>
        <taxon>Atta</taxon>
    </lineage>
</organism>
<feature type="region of interest" description="Disordered" evidence="1">
    <location>
        <begin position="159"/>
        <end position="245"/>
    </location>
</feature>